<keyword evidence="2" id="KW-0472">Membrane</keyword>
<reference evidence="4 5" key="1">
    <citation type="submission" date="2024-03" db="EMBL/GenBank/DDBJ databases">
        <title>The genome assembly and annotation of the cricket Gryllus longicercus Weissman &amp; Gray.</title>
        <authorList>
            <person name="Szrajer S."/>
            <person name="Gray D."/>
            <person name="Ylla G."/>
        </authorList>
    </citation>
    <scope>NUCLEOTIDE SEQUENCE [LARGE SCALE GENOMIC DNA]</scope>
    <source>
        <strain evidence="4">DAG 2021-001</strain>
        <tissue evidence="4">Whole body minus gut</tissue>
    </source>
</reference>
<protein>
    <recommendedName>
        <fullName evidence="6">TNFR-Cys domain-containing protein</fullName>
    </recommendedName>
</protein>
<feature type="region of interest" description="Disordered" evidence="1">
    <location>
        <begin position="143"/>
        <end position="173"/>
    </location>
</feature>
<evidence type="ECO:0000256" key="1">
    <source>
        <dbReference type="SAM" id="MobiDB-lite"/>
    </source>
</evidence>
<dbReference type="Proteomes" id="UP001378592">
    <property type="component" value="Unassembled WGS sequence"/>
</dbReference>
<feature type="region of interest" description="Disordered" evidence="1">
    <location>
        <begin position="334"/>
        <end position="382"/>
    </location>
</feature>
<name>A0AAN9VHA1_9ORTH</name>
<feature type="compositionally biased region" description="Basic and acidic residues" evidence="1">
    <location>
        <begin position="349"/>
        <end position="360"/>
    </location>
</feature>
<gene>
    <name evidence="4" type="ORF">R5R35_006856</name>
</gene>
<feature type="region of interest" description="Disordered" evidence="1">
    <location>
        <begin position="226"/>
        <end position="314"/>
    </location>
</feature>
<organism evidence="4 5">
    <name type="scientific">Gryllus longicercus</name>
    <dbReference type="NCBI Taxonomy" id="2509291"/>
    <lineage>
        <taxon>Eukaryota</taxon>
        <taxon>Metazoa</taxon>
        <taxon>Ecdysozoa</taxon>
        <taxon>Arthropoda</taxon>
        <taxon>Hexapoda</taxon>
        <taxon>Insecta</taxon>
        <taxon>Pterygota</taxon>
        <taxon>Neoptera</taxon>
        <taxon>Polyneoptera</taxon>
        <taxon>Orthoptera</taxon>
        <taxon>Ensifera</taxon>
        <taxon>Gryllidea</taxon>
        <taxon>Grylloidea</taxon>
        <taxon>Gryllidae</taxon>
        <taxon>Gryllinae</taxon>
        <taxon>Gryllus</taxon>
    </lineage>
</organism>
<feature type="chain" id="PRO_5042873853" description="TNFR-Cys domain-containing protein" evidence="3">
    <location>
        <begin position="19"/>
        <end position="382"/>
    </location>
</feature>
<keyword evidence="3" id="KW-0732">Signal</keyword>
<comment type="caution">
    <text evidence="4">The sequence shown here is derived from an EMBL/GenBank/DDBJ whole genome shotgun (WGS) entry which is preliminary data.</text>
</comment>
<feature type="transmembrane region" description="Helical" evidence="2">
    <location>
        <begin position="112"/>
        <end position="132"/>
    </location>
</feature>
<evidence type="ECO:0008006" key="6">
    <source>
        <dbReference type="Google" id="ProtNLM"/>
    </source>
</evidence>
<sequence>MEKMQAAVILTAATVTLALDNVASAGAFECEADHQCDSGYCYLETGKCVPCIDCASYLRQTSQWRTCARGPQDCGECLAGFEYEYLTDGTARSFCVRKKEIEYGIWNEKSPYLWIIIASCLVTFILLLVFAVHRFYKGVKARSSVQNNDPNPEDPPPLSADNEIPPPSYDSSVPLLQPSGVSSALCTSLIVVEKEGSSLQQAVPFTIPDPPYGTGGLIEFENEAQDSEAEDIHQLQDSDDNEASRAISPPQLEDEDTMPSEWVPFRESTAVTEEASFEERSSVASSLSDISEGAASPSAGQEVLNDSGVSASCSHQSDLSFAHGVEGLDILSSSQDSTANSIHSALQRRRSEEDLSLADRKRQRRDSGSSSMISVETYREKA</sequence>
<dbReference type="AlphaFoldDB" id="A0AAN9VHA1"/>
<keyword evidence="2" id="KW-0812">Transmembrane</keyword>
<keyword evidence="5" id="KW-1185">Reference proteome</keyword>
<feature type="compositionally biased region" description="Pro residues" evidence="1">
    <location>
        <begin position="153"/>
        <end position="168"/>
    </location>
</feature>
<evidence type="ECO:0000256" key="3">
    <source>
        <dbReference type="SAM" id="SignalP"/>
    </source>
</evidence>
<keyword evidence="2" id="KW-1133">Transmembrane helix</keyword>
<evidence type="ECO:0000256" key="2">
    <source>
        <dbReference type="SAM" id="Phobius"/>
    </source>
</evidence>
<evidence type="ECO:0000313" key="4">
    <source>
        <dbReference type="EMBL" id="KAK7790345.1"/>
    </source>
</evidence>
<feature type="compositionally biased region" description="Polar residues" evidence="1">
    <location>
        <begin position="334"/>
        <end position="344"/>
    </location>
</feature>
<feature type="signal peptide" evidence="3">
    <location>
        <begin position="1"/>
        <end position="18"/>
    </location>
</feature>
<evidence type="ECO:0000313" key="5">
    <source>
        <dbReference type="Proteomes" id="UP001378592"/>
    </source>
</evidence>
<dbReference type="EMBL" id="JAZDUA010000640">
    <property type="protein sequence ID" value="KAK7790345.1"/>
    <property type="molecule type" value="Genomic_DNA"/>
</dbReference>
<accession>A0AAN9VHA1</accession>
<proteinExistence type="predicted"/>